<dbReference type="Proteomes" id="UP000628775">
    <property type="component" value="Unassembled WGS sequence"/>
</dbReference>
<dbReference type="SUPFAM" id="SSF52499">
    <property type="entry name" value="Isochorismatase-like hydrolases"/>
    <property type="match status" value="1"/>
</dbReference>
<dbReference type="PANTHER" id="PTHR43540:SF7">
    <property type="entry name" value="ISOCHORISMATASE FAMILY PROTEIN YECD"/>
    <property type="match status" value="1"/>
</dbReference>
<dbReference type="RefSeq" id="WP_188689703.1">
    <property type="nucleotide sequence ID" value="NZ_BMIR01000002.1"/>
</dbReference>
<dbReference type="InterPro" id="IPR016291">
    <property type="entry name" value="Isochorismatase"/>
</dbReference>
<keyword evidence="2" id="KW-0378">Hydrolase</keyword>
<evidence type="ECO:0000259" key="3">
    <source>
        <dbReference type="Pfam" id="PF00857"/>
    </source>
</evidence>
<dbReference type="EMBL" id="BMIR01000002">
    <property type="protein sequence ID" value="GGE32440.1"/>
    <property type="molecule type" value="Genomic_DNA"/>
</dbReference>
<reference evidence="4" key="2">
    <citation type="submission" date="2020-09" db="EMBL/GenBank/DDBJ databases">
        <authorList>
            <person name="Sun Q."/>
            <person name="Zhou Y."/>
        </authorList>
    </citation>
    <scope>NUCLEOTIDE SEQUENCE</scope>
    <source>
        <strain evidence="4">CGMCC 1.15371</strain>
    </source>
</reference>
<comment type="caution">
    <text evidence="4">The sequence shown here is derived from an EMBL/GenBank/DDBJ whole genome shotgun (WGS) entry which is preliminary data.</text>
</comment>
<dbReference type="PANTHER" id="PTHR43540">
    <property type="entry name" value="PEROXYUREIDOACRYLATE/UREIDOACRYLATE AMIDOHYDROLASE-RELATED"/>
    <property type="match status" value="1"/>
</dbReference>
<dbReference type="InterPro" id="IPR036380">
    <property type="entry name" value="Isochorismatase-like_sf"/>
</dbReference>
<dbReference type="Pfam" id="PF00857">
    <property type="entry name" value="Isochorismatase"/>
    <property type="match status" value="1"/>
</dbReference>
<dbReference type="GO" id="GO:0008908">
    <property type="term" value="F:isochorismatase activity"/>
    <property type="evidence" value="ECO:0007669"/>
    <property type="project" value="InterPro"/>
</dbReference>
<dbReference type="CDD" id="cd00431">
    <property type="entry name" value="cysteine_hydrolases"/>
    <property type="match status" value="1"/>
</dbReference>
<gene>
    <name evidence="4" type="primary">ywoC</name>
    <name evidence="4" type="ORF">GCM10011391_08890</name>
</gene>
<dbReference type="InterPro" id="IPR050272">
    <property type="entry name" value="Isochorismatase-like_hydrls"/>
</dbReference>
<reference evidence="4" key="1">
    <citation type="journal article" date="2014" name="Int. J. Syst. Evol. Microbiol.">
        <title>Complete genome sequence of Corynebacterium casei LMG S-19264T (=DSM 44701T), isolated from a smear-ripened cheese.</title>
        <authorList>
            <consortium name="US DOE Joint Genome Institute (JGI-PGF)"/>
            <person name="Walter F."/>
            <person name="Albersmeier A."/>
            <person name="Kalinowski J."/>
            <person name="Ruckert C."/>
        </authorList>
    </citation>
    <scope>NUCLEOTIDE SEQUENCE</scope>
    <source>
        <strain evidence="4">CGMCC 1.15371</strain>
    </source>
</reference>
<sequence length="191" mass="20741">MSTLIQDPKKTALVVIDLQKGIVGMKGQPNDIQSVVGNNVKLAKAVRSYGGLVVLVHVDFIDGQDALNPITDAQGGAGGERPEGFSDIIPELGPEPGDLVITKRNWGAFFGTELDLQLRRRGIETILLTGIATGIGVDTTAREAFQRNYQQIFVEDAMNGLTKEEHEYTIKQLLPKIGRVRATEDVLAAFK</sequence>
<evidence type="ECO:0000256" key="2">
    <source>
        <dbReference type="ARBA" id="ARBA00022801"/>
    </source>
</evidence>
<name>A0A8J2YFH9_9BACL</name>
<dbReference type="InterPro" id="IPR000868">
    <property type="entry name" value="Isochorismatase-like_dom"/>
</dbReference>
<keyword evidence="5" id="KW-1185">Reference proteome</keyword>
<dbReference type="AlphaFoldDB" id="A0A8J2YFH9"/>
<accession>A0A8J2YFH9</accession>
<evidence type="ECO:0000256" key="1">
    <source>
        <dbReference type="ARBA" id="ARBA00006336"/>
    </source>
</evidence>
<comment type="similarity">
    <text evidence="1">Belongs to the isochorismatase family.</text>
</comment>
<protein>
    <submittedName>
        <fullName evidence="4">Putative isochorismatase family protein YwoC</fullName>
    </submittedName>
</protein>
<dbReference type="Gene3D" id="3.40.50.850">
    <property type="entry name" value="Isochorismatase-like"/>
    <property type="match status" value="1"/>
</dbReference>
<organism evidence="4 5">
    <name type="scientific">Pullulanibacillus camelliae</name>
    <dbReference type="NCBI Taxonomy" id="1707096"/>
    <lineage>
        <taxon>Bacteria</taxon>
        <taxon>Bacillati</taxon>
        <taxon>Bacillota</taxon>
        <taxon>Bacilli</taxon>
        <taxon>Bacillales</taxon>
        <taxon>Sporolactobacillaceae</taxon>
        <taxon>Pullulanibacillus</taxon>
    </lineage>
</organism>
<evidence type="ECO:0000313" key="5">
    <source>
        <dbReference type="Proteomes" id="UP000628775"/>
    </source>
</evidence>
<feature type="domain" description="Isochorismatase-like" evidence="3">
    <location>
        <begin position="11"/>
        <end position="185"/>
    </location>
</feature>
<evidence type="ECO:0000313" key="4">
    <source>
        <dbReference type="EMBL" id="GGE32440.1"/>
    </source>
</evidence>
<proteinExistence type="inferred from homology"/>
<dbReference type="PRINTS" id="PR01398">
    <property type="entry name" value="ISCHRISMTASE"/>
</dbReference>